<feature type="domain" description="XdhC- CoxI" evidence="2">
    <location>
        <begin position="14"/>
        <end position="75"/>
    </location>
</feature>
<evidence type="ECO:0000259" key="3">
    <source>
        <dbReference type="Pfam" id="PF13478"/>
    </source>
</evidence>
<evidence type="ECO:0000313" key="5">
    <source>
        <dbReference type="Proteomes" id="UP000317429"/>
    </source>
</evidence>
<evidence type="ECO:0000256" key="1">
    <source>
        <dbReference type="SAM" id="MobiDB-lite"/>
    </source>
</evidence>
<dbReference type="PANTHER" id="PTHR30388">
    <property type="entry name" value="ALDEHYDE OXIDOREDUCTASE MOLYBDENUM COFACTOR ASSEMBLY PROTEIN"/>
    <property type="match status" value="1"/>
</dbReference>
<dbReference type="Gene3D" id="3.40.50.720">
    <property type="entry name" value="NAD(P)-binding Rossmann-like Domain"/>
    <property type="match status" value="1"/>
</dbReference>
<accession>A0A518DH00</accession>
<dbReference type="NCBIfam" id="TIGR02964">
    <property type="entry name" value="xanthine_xdhC"/>
    <property type="match status" value="1"/>
</dbReference>
<gene>
    <name evidence="4" type="ORF">Pla175_41620</name>
</gene>
<feature type="region of interest" description="Disordered" evidence="1">
    <location>
        <begin position="255"/>
        <end position="278"/>
    </location>
</feature>
<dbReference type="AlphaFoldDB" id="A0A518DH00"/>
<dbReference type="InterPro" id="IPR014308">
    <property type="entry name" value="Xanthine_DH_XdhC"/>
</dbReference>
<protein>
    <submittedName>
        <fullName evidence="4">XdhC and CoxI family protein</fullName>
    </submittedName>
</protein>
<feature type="domain" description="XdhC Rossmann" evidence="3">
    <location>
        <begin position="108"/>
        <end position="248"/>
    </location>
</feature>
<dbReference type="EMBL" id="CP036291">
    <property type="protein sequence ID" value="QDU90751.1"/>
    <property type="molecule type" value="Genomic_DNA"/>
</dbReference>
<organism evidence="4 5">
    <name type="scientific">Pirellulimonas nuda</name>
    <dbReference type="NCBI Taxonomy" id="2528009"/>
    <lineage>
        <taxon>Bacteria</taxon>
        <taxon>Pseudomonadati</taxon>
        <taxon>Planctomycetota</taxon>
        <taxon>Planctomycetia</taxon>
        <taxon>Pirellulales</taxon>
        <taxon>Lacipirellulaceae</taxon>
        <taxon>Pirellulimonas</taxon>
    </lineage>
</organism>
<keyword evidence="5" id="KW-1185">Reference proteome</keyword>
<proteinExistence type="predicted"/>
<dbReference type="InterPro" id="IPR036291">
    <property type="entry name" value="NAD(P)-bd_dom_sf"/>
</dbReference>
<evidence type="ECO:0000259" key="2">
    <source>
        <dbReference type="Pfam" id="PF02625"/>
    </source>
</evidence>
<dbReference type="InterPro" id="IPR052698">
    <property type="entry name" value="MoCofactor_Util/Proc"/>
</dbReference>
<name>A0A518DH00_9BACT</name>
<dbReference type="RefSeq" id="WP_145289867.1">
    <property type="nucleotide sequence ID" value="NZ_CP036291.1"/>
</dbReference>
<dbReference type="InterPro" id="IPR027051">
    <property type="entry name" value="XdhC_Rossmann_dom"/>
</dbReference>
<reference evidence="4 5" key="1">
    <citation type="submission" date="2019-02" db="EMBL/GenBank/DDBJ databases">
        <title>Deep-cultivation of Planctomycetes and their phenomic and genomic characterization uncovers novel biology.</title>
        <authorList>
            <person name="Wiegand S."/>
            <person name="Jogler M."/>
            <person name="Boedeker C."/>
            <person name="Pinto D."/>
            <person name="Vollmers J."/>
            <person name="Rivas-Marin E."/>
            <person name="Kohn T."/>
            <person name="Peeters S.H."/>
            <person name="Heuer A."/>
            <person name="Rast P."/>
            <person name="Oberbeckmann S."/>
            <person name="Bunk B."/>
            <person name="Jeske O."/>
            <person name="Meyerdierks A."/>
            <person name="Storesund J.E."/>
            <person name="Kallscheuer N."/>
            <person name="Luecker S."/>
            <person name="Lage O.M."/>
            <person name="Pohl T."/>
            <person name="Merkel B.J."/>
            <person name="Hornburger P."/>
            <person name="Mueller R.-W."/>
            <person name="Bruemmer F."/>
            <person name="Labrenz M."/>
            <person name="Spormann A.M."/>
            <person name="Op den Camp H."/>
            <person name="Overmann J."/>
            <person name="Amann R."/>
            <person name="Jetten M.S.M."/>
            <person name="Mascher T."/>
            <person name="Medema M.H."/>
            <person name="Devos D.P."/>
            <person name="Kaster A.-K."/>
            <person name="Ovreas L."/>
            <person name="Rohde M."/>
            <person name="Galperin M.Y."/>
            <person name="Jogler C."/>
        </authorList>
    </citation>
    <scope>NUCLEOTIDE SEQUENCE [LARGE SCALE GENOMIC DNA]</scope>
    <source>
        <strain evidence="4 5">Pla175</strain>
    </source>
</reference>
<dbReference type="SUPFAM" id="SSF51735">
    <property type="entry name" value="NAD(P)-binding Rossmann-fold domains"/>
    <property type="match status" value="1"/>
</dbReference>
<dbReference type="PANTHER" id="PTHR30388:SF6">
    <property type="entry name" value="XANTHINE DEHYDROGENASE SUBUNIT A-RELATED"/>
    <property type="match status" value="1"/>
</dbReference>
<dbReference type="Pfam" id="PF13478">
    <property type="entry name" value="XdhC_C"/>
    <property type="match status" value="1"/>
</dbReference>
<dbReference type="KEGG" id="pnd:Pla175_41620"/>
<evidence type="ECO:0000313" key="4">
    <source>
        <dbReference type="EMBL" id="QDU90751.1"/>
    </source>
</evidence>
<sequence length="278" mass="29894">MSQPTFIDRYAELAASGSPFVAVTVVDVIGSTPQNAGSRMIVTRAGLDQGTVGGGKIEARAIEEARAMLHSGERTRFFDWSLKADIGMTCGGRVRVYMESCNVATWRIVIFGAGHVTQALAPVLVALPCTVTCVDPRQEWLDRLPLSVRTICTDNPPTEVARLPEDASILCLTKGHASDLPVLLEIFQSGRSFPLVGVIGSAAKRAVLRKELLQAGVAEERIDFQCPVGLPIGSNHPGEIAVSIAAQLLQTRDVLDAEPRNSRERPEEEPPMDADARG</sequence>
<dbReference type="Pfam" id="PF02625">
    <property type="entry name" value="XdhC_CoxI"/>
    <property type="match status" value="1"/>
</dbReference>
<dbReference type="OrthoDB" id="9773039at2"/>
<dbReference type="InterPro" id="IPR003777">
    <property type="entry name" value="XdhC_CoxI"/>
</dbReference>
<dbReference type="Proteomes" id="UP000317429">
    <property type="component" value="Chromosome"/>
</dbReference>